<feature type="domain" description="Tyrosine-protein kinase catalytic" evidence="7">
    <location>
        <begin position="219"/>
        <end position="438"/>
    </location>
</feature>
<evidence type="ECO:0000256" key="6">
    <source>
        <dbReference type="SAM" id="SignalP"/>
    </source>
</evidence>
<dbReference type="SUPFAM" id="SSF56112">
    <property type="entry name" value="Protein kinase-like (PK-like)"/>
    <property type="match status" value="1"/>
</dbReference>
<dbReference type="InterPro" id="IPR052059">
    <property type="entry name" value="CR_Ser/Thr_kinase"/>
</dbReference>
<dbReference type="GO" id="GO:0004713">
    <property type="term" value="F:protein tyrosine kinase activity"/>
    <property type="evidence" value="ECO:0007669"/>
    <property type="project" value="InterPro"/>
</dbReference>
<evidence type="ECO:0000313" key="8">
    <source>
        <dbReference type="EMBL" id="KAK7318738.1"/>
    </source>
</evidence>
<name>A0AAN9Q531_CLITE</name>
<keyword evidence="9" id="KW-1185">Reference proteome</keyword>
<gene>
    <name evidence="8" type="ORF">RJT34_03445</name>
</gene>
<keyword evidence="5" id="KW-0812">Transmembrane</keyword>
<dbReference type="InterPro" id="IPR001245">
    <property type="entry name" value="Ser-Thr/Tyr_kinase_cat_dom"/>
</dbReference>
<dbReference type="EMBL" id="JAYKXN010000001">
    <property type="protein sequence ID" value="KAK7318738.1"/>
    <property type="molecule type" value="Genomic_DNA"/>
</dbReference>
<comment type="caution">
    <text evidence="8">The sequence shown here is derived from an EMBL/GenBank/DDBJ whole genome shotgun (WGS) entry which is preliminary data.</text>
</comment>
<dbReference type="Pfam" id="PF19160">
    <property type="entry name" value="SPARK"/>
    <property type="match status" value="1"/>
</dbReference>
<dbReference type="SMART" id="SM00219">
    <property type="entry name" value="TyrKc"/>
    <property type="match status" value="1"/>
</dbReference>
<dbReference type="PANTHER" id="PTHR47973">
    <property type="entry name" value="CYSTEINE-RICH RECEPTOR-LIKE PROTEIN KINASE 3"/>
    <property type="match status" value="1"/>
</dbReference>
<keyword evidence="5" id="KW-0472">Membrane</keyword>
<evidence type="ECO:0000259" key="7">
    <source>
        <dbReference type="SMART" id="SM00219"/>
    </source>
</evidence>
<accession>A0AAN9Q531</accession>
<keyword evidence="3" id="KW-0418">Kinase</keyword>
<sequence length="466" mass="51467">MHKWITMCKYSKQHKHQAVTNMESIFVLLLLIFVVAPNSVSAAPSHSISNTNNSVCPVAMDYELTVPWNSSSCLNFQPLASQNRTHNTLCCQALLSLFGIALAQNLKKNSIFQLPNLPTSISCLQDFQSKLTSLSLPNNLVDLTNCGACVDEGLKVLNMLTSIDNNTSHSKDCFYFTILYIAGVVNELGPESTGVMSCVFELSINSQLGSRRKGHHHALVFGLVSASVAFLVVMFSLLWFYFLCVRRKNVENLPVHADSQEQRSIPILRPNTGEVEFYGEVEIISNLKHRNLVQLRGCCVINEYDENPGSRGRQGSESRSQLNTRVAGTRGYLAPEYALYGQLSEKSDVYSFGVVVLEIVCGRKALKFSASGIPTFLITDWVWSLMKSGNLKEALDASVLVDGNSTSNLMKRNLLVGILCCHLLVDSRPTILEALKMLEGDIEVAPIPDGPMTVVHHMFSNADLIE</sequence>
<organism evidence="8 9">
    <name type="scientific">Clitoria ternatea</name>
    <name type="common">Butterfly pea</name>
    <dbReference type="NCBI Taxonomy" id="43366"/>
    <lineage>
        <taxon>Eukaryota</taxon>
        <taxon>Viridiplantae</taxon>
        <taxon>Streptophyta</taxon>
        <taxon>Embryophyta</taxon>
        <taxon>Tracheophyta</taxon>
        <taxon>Spermatophyta</taxon>
        <taxon>Magnoliopsida</taxon>
        <taxon>eudicotyledons</taxon>
        <taxon>Gunneridae</taxon>
        <taxon>Pentapetalae</taxon>
        <taxon>rosids</taxon>
        <taxon>fabids</taxon>
        <taxon>Fabales</taxon>
        <taxon>Fabaceae</taxon>
        <taxon>Papilionoideae</taxon>
        <taxon>50 kb inversion clade</taxon>
        <taxon>NPAAA clade</taxon>
        <taxon>indigoferoid/millettioid clade</taxon>
        <taxon>Phaseoleae</taxon>
        <taxon>Clitoria</taxon>
    </lineage>
</organism>
<dbReference type="Gene3D" id="1.10.510.10">
    <property type="entry name" value="Transferase(Phosphotransferase) domain 1"/>
    <property type="match status" value="1"/>
</dbReference>
<keyword evidence="1" id="KW-0808">Transferase</keyword>
<keyword evidence="6" id="KW-0732">Signal</keyword>
<evidence type="ECO:0000256" key="4">
    <source>
        <dbReference type="ARBA" id="ARBA00022840"/>
    </source>
</evidence>
<evidence type="ECO:0000256" key="2">
    <source>
        <dbReference type="ARBA" id="ARBA00022741"/>
    </source>
</evidence>
<feature type="transmembrane region" description="Helical" evidence="5">
    <location>
        <begin position="218"/>
        <end position="243"/>
    </location>
</feature>
<keyword evidence="4" id="KW-0067">ATP-binding</keyword>
<feature type="signal peptide" evidence="6">
    <location>
        <begin position="1"/>
        <end position="42"/>
    </location>
</feature>
<dbReference type="InterPro" id="IPR011009">
    <property type="entry name" value="Kinase-like_dom_sf"/>
</dbReference>
<proteinExistence type="predicted"/>
<protein>
    <recommendedName>
        <fullName evidence="7">Tyrosine-protein kinase catalytic domain-containing protein</fullName>
    </recommendedName>
</protein>
<feature type="chain" id="PRO_5042907935" description="Tyrosine-protein kinase catalytic domain-containing protein" evidence="6">
    <location>
        <begin position="43"/>
        <end position="466"/>
    </location>
</feature>
<reference evidence="8 9" key="1">
    <citation type="submission" date="2024-01" db="EMBL/GenBank/DDBJ databases">
        <title>The genomes of 5 underutilized Papilionoideae crops provide insights into root nodulation and disease resistance.</title>
        <authorList>
            <person name="Yuan L."/>
        </authorList>
    </citation>
    <scope>NUCLEOTIDE SEQUENCE [LARGE SCALE GENOMIC DNA]</scope>
    <source>
        <strain evidence="8">LY-2023</strain>
        <tissue evidence="8">Leaf</tissue>
    </source>
</reference>
<dbReference type="InterPro" id="IPR043891">
    <property type="entry name" value="SPARK"/>
</dbReference>
<evidence type="ECO:0000313" key="9">
    <source>
        <dbReference type="Proteomes" id="UP001359559"/>
    </source>
</evidence>
<dbReference type="AlphaFoldDB" id="A0AAN9Q531"/>
<evidence type="ECO:0000256" key="3">
    <source>
        <dbReference type="ARBA" id="ARBA00022777"/>
    </source>
</evidence>
<dbReference type="Pfam" id="PF07714">
    <property type="entry name" value="PK_Tyr_Ser-Thr"/>
    <property type="match status" value="1"/>
</dbReference>
<evidence type="ECO:0000256" key="5">
    <source>
        <dbReference type="SAM" id="Phobius"/>
    </source>
</evidence>
<keyword evidence="5" id="KW-1133">Transmembrane helix</keyword>
<dbReference type="InterPro" id="IPR020635">
    <property type="entry name" value="Tyr_kinase_cat_dom"/>
</dbReference>
<keyword evidence="2" id="KW-0547">Nucleotide-binding</keyword>
<evidence type="ECO:0000256" key="1">
    <source>
        <dbReference type="ARBA" id="ARBA00022679"/>
    </source>
</evidence>
<dbReference type="Proteomes" id="UP001359559">
    <property type="component" value="Unassembled WGS sequence"/>
</dbReference>
<dbReference type="Gene3D" id="3.30.200.20">
    <property type="entry name" value="Phosphorylase Kinase, domain 1"/>
    <property type="match status" value="1"/>
</dbReference>
<dbReference type="GO" id="GO:0005524">
    <property type="term" value="F:ATP binding"/>
    <property type="evidence" value="ECO:0007669"/>
    <property type="project" value="UniProtKB-KW"/>
</dbReference>